<organism evidence="2 3">
    <name type="scientific">Mauremys mutica</name>
    <name type="common">yellowpond turtle</name>
    <dbReference type="NCBI Taxonomy" id="74926"/>
    <lineage>
        <taxon>Eukaryota</taxon>
        <taxon>Metazoa</taxon>
        <taxon>Chordata</taxon>
        <taxon>Craniata</taxon>
        <taxon>Vertebrata</taxon>
        <taxon>Euteleostomi</taxon>
        <taxon>Archelosauria</taxon>
        <taxon>Testudinata</taxon>
        <taxon>Testudines</taxon>
        <taxon>Cryptodira</taxon>
        <taxon>Durocryptodira</taxon>
        <taxon>Testudinoidea</taxon>
        <taxon>Geoemydidae</taxon>
        <taxon>Geoemydinae</taxon>
        <taxon>Mauremys</taxon>
    </lineage>
</organism>
<name>A0A9D3XG79_9SAUR</name>
<sequence>MALQPACPLVEAWGITDRGDCSPAGHPSLVVAGGTAPCTGGPAAPSQPDRGHSDPPGSPPARCFVYIDPVYQTSHPVLYAPDTPHCSPPPMRWGGAAPWYRYGKTFIYSAL</sequence>
<comment type="caution">
    <text evidence="2">The sequence shown here is derived from an EMBL/GenBank/DDBJ whole genome shotgun (WGS) entry which is preliminary data.</text>
</comment>
<dbReference type="AlphaFoldDB" id="A0A9D3XG79"/>
<evidence type="ECO:0000256" key="1">
    <source>
        <dbReference type="SAM" id="MobiDB-lite"/>
    </source>
</evidence>
<dbReference type="Proteomes" id="UP000827986">
    <property type="component" value="Unassembled WGS sequence"/>
</dbReference>
<reference evidence="2" key="1">
    <citation type="submission" date="2021-09" db="EMBL/GenBank/DDBJ databases">
        <title>The genome of Mauremys mutica provides insights into the evolution of semi-aquatic lifestyle.</title>
        <authorList>
            <person name="Gong S."/>
            <person name="Gao Y."/>
        </authorList>
    </citation>
    <scope>NUCLEOTIDE SEQUENCE</scope>
    <source>
        <strain evidence="2">MM-2020</strain>
        <tissue evidence="2">Muscle</tissue>
    </source>
</reference>
<dbReference type="EMBL" id="JAHDVG010000469">
    <property type="protein sequence ID" value="KAH1180954.1"/>
    <property type="molecule type" value="Genomic_DNA"/>
</dbReference>
<gene>
    <name evidence="2" type="ORF">KIL84_001888</name>
</gene>
<keyword evidence="3" id="KW-1185">Reference proteome</keyword>
<feature type="region of interest" description="Disordered" evidence="1">
    <location>
        <begin position="32"/>
        <end position="60"/>
    </location>
</feature>
<evidence type="ECO:0000313" key="2">
    <source>
        <dbReference type="EMBL" id="KAH1180954.1"/>
    </source>
</evidence>
<proteinExistence type="predicted"/>
<evidence type="ECO:0000313" key="3">
    <source>
        <dbReference type="Proteomes" id="UP000827986"/>
    </source>
</evidence>
<protein>
    <submittedName>
        <fullName evidence="2">Uncharacterized protein</fullName>
    </submittedName>
</protein>
<feature type="compositionally biased region" description="Low complexity" evidence="1">
    <location>
        <begin position="32"/>
        <end position="44"/>
    </location>
</feature>
<accession>A0A9D3XG79</accession>